<feature type="short sequence motif" description="DGA/G" evidence="4">
    <location>
        <begin position="197"/>
        <end position="199"/>
    </location>
</feature>
<keyword evidence="2 4" id="KW-0442">Lipid degradation</keyword>
<dbReference type="GO" id="GO:0016787">
    <property type="term" value="F:hydrolase activity"/>
    <property type="evidence" value="ECO:0007669"/>
    <property type="project" value="UniProtKB-UniRule"/>
</dbReference>
<dbReference type="OrthoDB" id="9807112at2"/>
<evidence type="ECO:0000313" key="6">
    <source>
        <dbReference type="EMBL" id="QCI64500.1"/>
    </source>
</evidence>
<dbReference type="Proteomes" id="UP000298781">
    <property type="component" value="Chromosome"/>
</dbReference>
<organism evidence="6 7">
    <name type="scientific">Phreatobacter stygius</name>
    <dbReference type="NCBI Taxonomy" id="1940610"/>
    <lineage>
        <taxon>Bacteria</taxon>
        <taxon>Pseudomonadati</taxon>
        <taxon>Pseudomonadota</taxon>
        <taxon>Alphaproteobacteria</taxon>
        <taxon>Hyphomicrobiales</taxon>
        <taxon>Phreatobacteraceae</taxon>
        <taxon>Phreatobacter</taxon>
    </lineage>
</organism>
<dbReference type="Pfam" id="PF01734">
    <property type="entry name" value="Patatin"/>
    <property type="match status" value="1"/>
</dbReference>
<dbReference type="RefSeq" id="WP_136959953.1">
    <property type="nucleotide sequence ID" value="NZ_CP039690.1"/>
</dbReference>
<evidence type="ECO:0000256" key="3">
    <source>
        <dbReference type="ARBA" id="ARBA00023098"/>
    </source>
</evidence>
<feature type="active site" description="Nucleophile" evidence="4">
    <location>
        <position position="45"/>
    </location>
</feature>
<reference evidence="6 7" key="1">
    <citation type="submission" date="2019-04" db="EMBL/GenBank/DDBJ databases">
        <title>Phreatobacter aquaticus sp. nov.</title>
        <authorList>
            <person name="Choi A."/>
        </authorList>
    </citation>
    <scope>NUCLEOTIDE SEQUENCE [LARGE SCALE GENOMIC DNA]</scope>
    <source>
        <strain evidence="6 7">KCTC 52518</strain>
    </source>
</reference>
<dbReference type="EMBL" id="CP039690">
    <property type="protein sequence ID" value="QCI64500.1"/>
    <property type="molecule type" value="Genomic_DNA"/>
</dbReference>
<dbReference type="KEGG" id="pstg:E8M01_09790"/>
<feature type="short sequence motif" description="GXGXXG" evidence="4">
    <location>
        <begin position="15"/>
        <end position="20"/>
    </location>
</feature>
<dbReference type="AlphaFoldDB" id="A0A4D7B343"/>
<proteinExistence type="predicted"/>
<dbReference type="SUPFAM" id="SSF52151">
    <property type="entry name" value="FabD/lysophospholipase-like"/>
    <property type="match status" value="1"/>
</dbReference>
<feature type="short sequence motif" description="GXSXG" evidence="4">
    <location>
        <begin position="43"/>
        <end position="47"/>
    </location>
</feature>
<feature type="active site" description="Proton acceptor" evidence="4">
    <location>
        <position position="197"/>
    </location>
</feature>
<dbReference type="GO" id="GO:0016042">
    <property type="term" value="P:lipid catabolic process"/>
    <property type="evidence" value="ECO:0007669"/>
    <property type="project" value="UniProtKB-UniRule"/>
</dbReference>
<gene>
    <name evidence="6" type="ORF">E8M01_09790</name>
</gene>
<dbReference type="InterPro" id="IPR050301">
    <property type="entry name" value="NTE"/>
</dbReference>
<feature type="domain" description="PNPLA" evidence="5">
    <location>
        <begin position="11"/>
        <end position="210"/>
    </location>
</feature>
<keyword evidence="7" id="KW-1185">Reference proteome</keyword>
<evidence type="ECO:0000256" key="2">
    <source>
        <dbReference type="ARBA" id="ARBA00022963"/>
    </source>
</evidence>
<dbReference type="InterPro" id="IPR002641">
    <property type="entry name" value="PNPLA_dom"/>
</dbReference>
<evidence type="ECO:0000256" key="4">
    <source>
        <dbReference type="PROSITE-ProRule" id="PRU01161"/>
    </source>
</evidence>
<dbReference type="Gene3D" id="3.40.1090.10">
    <property type="entry name" value="Cytosolic phospholipase A2 catalytic domain"/>
    <property type="match status" value="2"/>
</dbReference>
<evidence type="ECO:0000256" key="1">
    <source>
        <dbReference type="ARBA" id="ARBA00022801"/>
    </source>
</evidence>
<keyword evidence="3 4" id="KW-0443">Lipid metabolism</keyword>
<dbReference type="PROSITE" id="PS51635">
    <property type="entry name" value="PNPLA"/>
    <property type="match status" value="1"/>
</dbReference>
<keyword evidence="1 4" id="KW-0378">Hydrolase</keyword>
<evidence type="ECO:0000259" key="5">
    <source>
        <dbReference type="PROSITE" id="PS51635"/>
    </source>
</evidence>
<dbReference type="PANTHER" id="PTHR14226">
    <property type="entry name" value="NEUROPATHY TARGET ESTERASE/SWISS CHEESE D.MELANOGASTER"/>
    <property type="match status" value="1"/>
</dbReference>
<dbReference type="PANTHER" id="PTHR14226:SF78">
    <property type="entry name" value="SLR0060 PROTEIN"/>
    <property type="match status" value="1"/>
</dbReference>
<evidence type="ECO:0000313" key="7">
    <source>
        <dbReference type="Proteomes" id="UP000298781"/>
    </source>
</evidence>
<dbReference type="InterPro" id="IPR016035">
    <property type="entry name" value="Acyl_Trfase/lysoPLipase"/>
</dbReference>
<name>A0A4D7B343_9HYPH</name>
<accession>A0A4D7B343</accession>
<sequence length="348" mass="38212">MKKNGGKRINLALQGGGAHGAFTWGVLDGLLSDMRLTIDGVTGASAGAINAVLLADGLAAGGPIAAQDRLSAFWKATSIDGNMAPLQRQVIDRLFSVMPYAGSPMEAWMNSMQRFFSPYDLNPFDINPLQDLIHQFVDFERLAAYDRLQVFIAATNVTTGKLALFSRERMTCKAVMASACLPMLFKAVEIDGVPYWDGGYMGNPPIFPLFRTTEAEDVILVQINPVVRQETPTSSRDIVNRVNEITFNSSLQSELRAVEFVSRLVAEGKLPHGRRPGQYRHVKMHRIALGDAIEGLTASSKTTTDYDFFLQLRDAGRLAAKHFLDTHYDDLGVRSTLDLKAEIAAEKG</sequence>
<protein>
    <submittedName>
        <fullName evidence="6">Patatin-like phospholipase family protein</fullName>
    </submittedName>
</protein>